<proteinExistence type="predicted"/>
<name>A0A068VTB2_PROFF</name>
<feature type="transmembrane region" description="Helical" evidence="1">
    <location>
        <begin position="12"/>
        <end position="39"/>
    </location>
</feature>
<reference evidence="2" key="1">
    <citation type="submission" date="2014-08" db="EMBL/GenBank/DDBJ databases">
        <authorList>
            <person name="Falentin Helene"/>
        </authorList>
    </citation>
    <scope>NUCLEOTIDE SEQUENCE</scope>
</reference>
<evidence type="ECO:0008006" key="3">
    <source>
        <dbReference type="Google" id="ProtNLM"/>
    </source>
</evidence>
<feature type="transmembrane region" description="Helical" evidence="1">
    <location>
        <begin position="59"/>
        <end position="80"/>
    </location>
</feature>
<organism evidence="2">
    <name type="scientific">Propionibacterium freudenreichii subsp. freudenreichii</name>
    <dbReference type="NCBI Taxonomy" id="66712"/>
    <lineage>
        <taxon>Bacteria</taxon>
        <taxon>Bacillati</taxon>
        <taxon>Actinomycetota</taxon>
        <taxon>Actinomycetes</taxon>
        <taxon>Propionibacteriales</taxon>
        <taxon>Propionibacteriaceae</taxon>
        <taxon>Propionibacterium</taxon>
    </lineage>
</organism>
<dbReference type="EMBL" id="LM676443">
    <property type="protein sequence ID" value="CEP27741.1"/>
    <property type="molecule type" value="Genomic_DNA"/>
</dbReference>
<protein>
    <recommendedName>
        <fullName evidence="3">Transmembrane protein</fullName>
    </recommendedName>
</protein>
<dbReference type="AlphaFoldDB" id="A0A068VTB2"/>
<evidence type="ECO:0000313" key="2">
    <source>
        <dbReference type="EMBL" id="CEP27741.1"/>
    </source>
</evidence>
<gene>
    <name evidence="2" type="ORF">PFCIRM138_05740</name>
</gene>
<evidence type="ECO:0000256" key="1">
    <source>
        <dbReference type="SAM" id="Phobius"/>
    </source>
</evidence>
<keyword evidence="1" id="KW-0812">Transmembrane</keyword>
<keyword evidence="1" id="KW-0472">Membrane</keyword>
<dbReference type="KEGG" id="pfre:RM25_1810"/>
<feature type="transmembrane region" description="Helical" evidence="1">
    <location>
        <begin position="92"/>
        <end position="114"/>
    </location>
</feature>
<keyword evidence="1" id="KW-1133">Transmembrane helix</keyword>
<accession>A0A068VTB2</accession>
<dbReference type="RefSeq" id="WP_013161747.1">
    <property type="nucleotide sequence ID" value="NZ_CP010341.1"/>
</dbReference>
<sequence length="115" mass="12514">MNEPDRPQRPSLAFFTRLFGQSFIVVWGAFWLFALFSLISWSPALEHYCSGVAGCRSGLTEVALVGVISSLVGMAVCFFTRHRTAYSPARHASLPWLVLAVVAAVTVGSVPILMP</sequence>
<dbReference type="PATRIC" id="fig|66712.6.peg.1837"/>